<evidence type="ECO:0000256" key="2">
    <source>
        <dbReference type="ARBA" id="ARBA00023242"/>
    </source>
</evidence>
<dbReference type="PANTHER" id="PTHR47025:SF9">
    <property type="entry name" value="PROTEIN, PUTATIVE-RELATED"/>
    <property type="match status" value="1"/>
</dbReference>
<dbReference type="GO" id="GO:0003682">
    <property type="term" value="F:chromatin binding"/>
    <property type="evidence" value="ECO:0007669"/>
    <property type="project" value="TreeGrafter"/>
</dbReference>
<protein>
    <recommendedName>
        <fullName evidence="4">Tify domain-containing protein</fullName>
    </recommendedName>
</protein>
<dbReference type="GO" id="GO:0005634">
    <property type="term" value="C:nucleus"/>
    <property type="evidence" value="ECO:0007669"/>
    <property type="project" value="UniProtKB-SubCell"/>
</dbReference>
<feature type="region of interest" description="Disordered" evidence="3">
    <location>
        <begin position="208"/>
        <end position="229"/>
    </location>
</feature>
<feature type="compositionally biased region" description="Basic and acidic residues" evidence="3">
    <location>
        <begin position="212"/>
        <end position="221"/>
    </location>
</feature>
<comment type="caution">
    <text evidence="5">The sequence shown here is derived from an EMBL/GenBank/DDBJ whole genome shotgun (WGS) entry which is preliminary data.</text>
</comment>
<evidence type="ECO:0000256" key="3">
    <source>
        <dbReference type="SAM" id="MobiDB-lite"/>
    </source>
</evidence>
<proteinExistence type="predicted"/>
<keyword evidence="2" id="KW-0539">Nucleus</keyword>
<accession>A0A2G9HSW5</accession>
<dbReference type="GO" id="GO:0045944">
    <property type="term" value="P:positive regulation of transcription by RNA polymerase II"/>
    <property type="evidence" value="ECO:0007669"/>
    <property type="project" value="TreeGrafter"/>
</dbReference>
<evidence type="ECO:0000313" key="6">
    <source>
        <dbReference type="Proteomes" id="UP000231279"/>
    </source>
</evidence>
<dbReference type="GO" id="GO:0042393">
    <property type="term" value="F:histone binding"/>
    <property type="evidence" value="ECO:0007669"/>
    <property type="project" value="TreeGrafter"/>
</dbReference>
<sequence length="333" mass="36459">MSATFQRTDNNMFPGPTYSTAGENTISLDPGFSKIDKNFISVGQASDRIEGNFMLPNQYCNEMDNNVLSIGHSFNTGNYNINTVAEQYGKENANSGAKNETFMSVDSTYRKGDANFSIHSQQVAAVASLGAPYDKENVSILSVVEKSKKGEQTISFRGFQDDPVERDQSGRLISSYDVLLNQSSAQSSASLGQKDSAEQLSVISAATSRTDSAQKNKEQKTKKGSSNNFPSNVKSLLSTGILNGVSVKYVSWAREVKSDMLLFSILYDVFIFSRENFCLQKNLRGVIKGTGYLCSCQDCKLSKTINAHEFERHAGCKTNVENNVESAFGRGNT</sequence>
<dbReference type="GO" id="GO:0000977">
    <property type="term" value="F:RNA polymerase II transcription regulatory region sequence-specific DNA binding"/>
    <property type="evidence" value="ECO:0007669"/>
    <property type="project" value="TreeGrafter"/>
</dbReference>
<dbReference type="STRING" id="429701.A0A2G9HSW5"/>
<dbReference type="AlphaFoldDB" id="A0A2G9HSW5"/>
<evidence type="ECO:0000259" key="4">
    <source>
        <dbReference type="Pfam" id="PF16135"/>
    </source>
</evidence>
<gene>
    <name evidence="5" type="ORF">CDL12_06695</name>
</gene>
<comment type="subcellular location">
    <subcellularLocation>
        <location evidence="1">Nucleus</location>
    </subcellularLocation>
</comment>
<dbReference type="Proteomes" id="UP000231279">
    <property type="component" value="Unassembled WGS sequence"/>
</dbReference>
<reference evidence="6" key="1">
    <citation type="journal article" date="2018" name="Gigascience">
        <title>Genome assembly of the Pink Ipe (Handroanthus impetiginosus, Bignoniaceae), a highly valued, ecologically keystone Neotropical timber forest tree.</title>
        <authorList>
            <person name="Silva-Junior O.B."/>
            <person name="Grattapaglia D."/>
            <person name="Novaes E."/>
            <person name="Collevatti R.G."/>
        </authorList>
    </citation>
    <scope>NUCLEOTIDE SEQUENCE [LARGE SCALE GENOMIC DNA]</scope>
    <source>
        <strain evidence="6">cv. UFG-1</strain>
    </source>
</reference>
<keyword evidence="6" id="KW-1185">Reference proteome</keyword>
<evidence type="ECO:0000256" key="1">
    <source>
        <dbReference type="ARBA" id="ARBA00004123"/>
    </source>
</evidence>
<dbReference type="InterPro" id="IPR032308">
    <property type="entry name" value="TDBD"/>
</dbReference>
<feature type="domain" description="Tify" evidence="4">
    <location>
        <begin position="285"/>
        <end position="319"/>
    </location>
</feature>
<dbReference type="EMBL" id="NKXS01001083">
    <property type="protein sequence ID" value="PIN20616.1"/>
    <property type="molecule type" value="Genomic_DNA"/>
</dbReference>
<dbReference type="PANTHER" id="PTHR47025">
    <property type="entry name" value="AUTOIMMUNE REGULATOR"/>
    <property type="match status" value="1"/>
</dbReference>
<evidence type="ECO:0000313" key="5">
    <source>
        <dbReference type="EMBL" id="PIN20616.1"/>
    </source>
</evidence>
<name>A0A2G9HSW5_9LAMI</name>
<dbReference type="Pfam" id="PF16135">
    <property type="entry name" value="TDBD"/>
    <property type="match status" value="1"/>
</dbReference>
<organism evidence="5 6">
    <name type="scientific">Handroanthus impetiginosus</name>
    <dbReference type="NCBI Taxonomy" id="429701"/>
    <lineage>
        <taxon>Eukaryota</taxon>
        <taxon>Viridiplantae</taxon>
        <taxon>Streptophyta</taxon>
        <taxon>Embryophyta</taxon>
        <taxon>Tracheophyta</taxon>
        <taxon>Spermatophyta</taxon>
        <taxon>Magnoliopsida</taxon>
        <taxon>eudicotyledons</taxon>
        <taxon>Gunneridae</taxon>
        <taxon>Pentapetalae</taxon>
        <taxon>asterids</taxon>
        <taxon>lamiids</taxon>
        <taxon>Lamiales</taxon>
        <taxon>Bignoniaceae</taxon>
        <taxon>Crescentiina</taxon>
        <taxon>Tabebuia alliance</taxon>
        <taxon>Handroanthus</taxon>
    </lineage>
</organism>
<dbReference type="OrthoDB" id="1863332at2759"/>